<dbReference type="RefSeq" id="WP_340337431.1">
    <property type="nucleotide sequence ID" value="NZ_JBBKZS010000010.1"/>
</dbReference>
<sequence length="48" mass="5050">MTAIAPASAGVFKLQAALVQEGVMWVPSVDESSTTRVVTIEDRDITTG</sequence>
<accession>A0ABU8XE85</accession>
<evidence type="ECO:0008006" key="3">
    <source>
        <dbReference type="Google" id="ProtNLM"/>
    </source>
</evidence>
<gene>
    <name evidence="1" type="ORF">WKW79_22515</name>
</gene>
<proteinExistence type="predicted"/>
<dbReference type="EMBL" id="JBBKZS010000010">
    <property type="protein sequence ID" value="MEJ8857363.1"/>
    <property type="molecule type" value="Genomic_DNA"/>
</dbReference>
<comment type="caution">
    <text evidence="1">The sequence shown here is derived from an EMBL/GenBank/DDBJ whole genome shotgun (WGS) entry which is preliminary data.</text>
</comment>
<organism evidence="1 2">
    <name type="scientific">Variovorax robiniae</name>
    <dbReference type="NCBI Taxonomy" id="1836199"/>
    <lineage>
        <taxon>Bacteria</taxon>
        <taxon>Pseudomonadati</taxon>
        <taxon>Pseudomonadota</taxon>
        <taxon>Betaproteobacteria</taxon>
        <taxon>Burkholderiales</taxon>
        <taxon>Comamonadaceae</taxon>
        <taxon>Variovorax</taxon>
    </lineage>
</organism>
<name>A0ABU8XE85_9BURK</name>
<evidence type="ECO:0000313" key="2">
    <source>
        <dbReference type="Proteomes" id="UP001367030"/>
    </source>
</evidence>
<dbReference type="Proteomes" id="UP001367030">
    <property type="component" value="Unassembled WGS sequence"/>
</dbReference>
<evidence type="ECO:0000313" key="1">
    <source>
        <dbReference type="EMBL" id="MEJ8857363.1"/>
    </source>
</evidence>
<reference evidence="1 2" key="1">
    <citation type="submission" date="2024-03" db="EMBL/GenBank/DDBJ databases">
        <title>Novel species of the genus Variovorax.</title>
        <authorList>
            <person name="Liu Q."/>
            <person name="Xin Y.-H."/>
        </authorList>
    </citation>
    <scope>NUCLEOTIDE SEQUENCE [LARGE SCALE GENOMIC DNA]</scope>
    <source>
        <strain evidence="1 2">KACC 18901</strain>
    </source>
</reference>
<keyword evidence="2" id="KW-1185">Reference proteome</keyword>
<protein>
    <recommendedName>
        <fullName evidence="3">Phage tail protein</fullName>
    </recommendedName>
</protein>